<dbReference type="InterPro" id="IPR002083">
    <property type="entry name" value="MATH/TRAF_dom"/>
</dbReference>
<dbReference type="PROSITE" id="PS50144">
    <property type="entry name" value="MATH"/>
    <property type="match status" value="1"/>
</dbReference>
<gene>
    <name evidence="2" type="primary">bath-43_3</name>
    <name evidence="2" type="ORF">CM83_99595</name>
</gene>
<dbReference type="Gene3D" id="2.60.210.10">
    <property type="entry name" value="Apoptosis, Tumor Necrosis Factor Receptor Associated Protein 2, Chain A"/>
    <property type="match status" value="1"/>
</dbReference>
<name>A0A0A9X5N5_LYGHE</name>
<organism evidence="2">
    <name type="scientific">Lygus hesperus</name>
    <name type="common">Western plant bug</name>
    <dbReference type="NCBI Taxonomy" id="30085"/>
    <lineage>
        <taxon>Eukaryota</taxon>
        <taxon>Metazoa</taxon>
        <taxon>Ecdysozoa</taxon>
        <taxon>Arthropoda</taxon>
        <taxon>Hexapoda</taxon>
        <taxon>Insecta</taxon>
        <taxon>Pterygota</taxon>
        <taxon>Neoptera</taxon>
        <taxon>Paraneoptera</taxon>
        <taxon>Hemiptera</taxon>
        <taxon>Heteroptera</taxon>
        <taxon>Panheteroptera</taxon>
        <taxon>Cimicomorpha</taxon>
        <taxon>Miridae</taxon>
        <taxon>Mirini</taxon>
        <taxon>Lygus</taxon>
    </lineage>
</organism>
<evidence type="ECO:0000313" key="3">
    <source>
        <dbReference type="EMBL" id="JAG60587.1"/>
    </source>
</evidence>
<evidence type="ECO:0000313" key="2">
    <source>
        <dbReference type="EMBL" id="JAG12410.1"/>
    </source>
</evidence>
<evidence type="ECO:0000259" key="1">
    <source>
        <dbReference type="PROSITE" id="PS50144"/>
    </source>
</evidence>
<dbReference type="EMBL" id="GBRD01005234">
    <property type="protein sequence ID" value="JAG60587.1"/>
    <property type="molecule type" value="Transcribed_RNA"/>
</dbReference>
<dbReference type="EMBL" id="GBHO01031194">
    <property type="protein sequence ID" value="JAG12410.1"/>
    <property type="molecule type" value="Transcribed_RNA"/>
</dbReference>
<dbReference type="CDD" id="cd00121">
    <property type="entry name" value="MATH"/>
    <property type="match status" value="1"/>
</dbReference>
<proteinExistence type="predicted"/>
<dbReference type="InterPro" id="IPR008974">
    <property type="entry name" value="TRAF-like"/>
</dbReference>
<reference evidence="3" key="3">
    <citation type="submission" date="2014-09" db="EMBL/GenBank/DDBJ databases">
        <authorList>
            <person name="Magalhaes I.L.F."/>
            <person name="Oliveira U."/>
            <person name="Santos F.R."/>
            <person name="Vidigal T.H.D.A."/>
            <person name="Brescovit A.D."/>
            <person name="Santos A.J."/>
        </authorList>
    </citation>
    <scope>NUCLEOTIDE SEQUENCE</scope>
</reference>
<dbReference type="SUPFAM" id="SSF49599">
    <property type="entry name" value="TRAF domain-like"/>
    <property type="match status" value="1"/>
</dbReference>
<dbReference type="Pfam" id="PF22486">
    <property type="entry name" value="MATH_2"/>
    <property type="match status" value="1"/>
</dbReference>
<accession>A0A0A9X5N5</accession>
<reference evidence="2" key="2">
    <citation type="submission" date="2014-07" db="EMBL/GenBank/DDBJ databases">
        <authorList>
            <person name="Hull J."/>
        </authorList>
    </citation>
    <scope>NUCLEOTIDE SEQUENCE</scope>
</reference>
<sequence length="143" mass="16424">MDFLDYTWNLTAQELREANSPLRSMSFRADTRGNLNATWYLKLYPKGHEGVETGFCPLYLMCEETNIYPLEASYFFTLVNSNNALDSVTARDTNVFEAGKGWGARTLIELRQVLDQDNGFLKKGRIFIKTELSYTLQKETKAN</sequence>
<dbReference type="AlphaFoldDB" id="A0A0A9X5N5"/>
<reference evidence="2" key="1">
    <citation type="journal article" date="2014" name="PLoS ONE">
        <title>Transcriptome-Based Identification of ABC Transporters in the Western Tarnished Plant Bug Lygus hesperus.</title>
        <authorList>
            <person name="Hull J.J."/>
            <person name="Chaney K."/>
            <person name="Geib S.M."/>
            <person name="Fabrick J.A."/>
            <person name="Brent C.S."/>
            <person name="Walsh D."/>
            <person name="Lavine L.C."/>
        </authorList>
    </citation>
    <scope>NUCLEOTIDE SEQUENCE</scope>
</reference>
<feature type="domain" description="MATH" evidence="1">
    <location>
        <begin position="3"/>
        <end position="132"/>
    </location>
</feature>
<protein>
    <submittedName>
        <fullName evidence="2">BTB and MATH domain-containing protein 43</fullName>
    </submittedName>
</protein>